<dbReference type="EMBL" id="BAAAES010000007">
    <property type="protein sequence ID" value="GAA0664383.1"/>
    <property type="molecule type" value="Genomic_DNA"/>
</dbReference>
<proteinExistence type="predicted"/>
<evidence type="ECO:0000313" key="6">
    <source>
        <dbReference type="EMBL" id="GAA0664383.1"/>
    </source>
</evidence>
<dbReference type="InterPro" id="IPR025996">
    <property type="entry name" value="MT1864/Rv1816-like_C"/>
</dbReference>
<accession>A0ABN1HRQ6</accession>
<dbReference type="SUPFAM" id="SSF48498">
    <property type="entry name" value="Tetracyclin repressor-like, C-terminal domain"/>
    <property type="match status" value="1"/>
</dbReference>
<dbReference type="InterPro" id="IPR050109">
    <property type="entry name" value="HTH-type_TetR-like_transc_reg"/>
</dbReference>
<dbReference type="Gene3D" id="1.10.357.10">
    <property type="entry name" value="Tetracycline Repressor, domain 2"/>
    <property type="match status" value="1"/>
</dbReference>
<dbReference type="RefSeq" id="WP_163958856.1">
    <property type="nucleotide sequence ID" value="NZ_BAAAES010000007.1"/>
</dbReference>
<dbReference type="PANTHER" id="PTHR30055:SF220">
    <property type="entry name" value="TETR-FAMILY REGULATORY PROTEIN"/>
    <property type="match status" value="1"/>
</dbReference>
<evidence type="ECO:0000259" key="5">
    <source>
        <dbReference type="PROSITE" id="PS50977"/>
    </source>
</evidence>
<evidence type="ECO:0000256" key="3">
    <source>
        <dbReference type="ARBA" id="ARBA00023163"/>
    </source>
</evidence>
<feature type="domain" description="HTH tetR-type" evidence="5">
    <location>
        <begin position="4"/>
        <end position="64"/>
    </location>
</feature>
<sequence>MSAAPSLRDLLVQRATELLDAGEHDVSLRAVARAAGVSAMAPYRHFPDKAALLRAVAERAFADLHDDLVAADTHGARETIGRALVEQGAAYVAFARRRPALFRLMFTDTAAKDGCLPGDMTGGEAYRVLARRVASFDPDDPDTATMAAWSIVHGMTLLILDRRLPPEPAAVHAALDLFVAGLSRT</sequence>
<dbReference type="PANTHER" id="PTHR30055">
    <property type="entry name" value="HTH-TYPE TRANSCRIPTIONAL REGULATOR RUTR"/>
    <property type="match status" value="1"/>
</dbReference>
<keyword evidence="1" id="KW-0805">Transcription regulation</keyword>
<dbReference type="Proteomes" id="UP001500238">
    <property type="component" value="Unassembled WGS sequence"/>
</dbReference>
<protein>
    <submittedName>
        <fullName evidence="6">TetR/AcrR family transcriptional regulator</fullName>
    </submittedName>
</protein>
<evidence type="ECO:0000256" key="4">
    <source>
        <dbReference type="PROSITE-ProRule" id="PRU00335"/>
    </source>
</evidence>
<evidence type="ECO:0000313" key="7">
    <source>
        <dbReference type="Proteomes" id="UP001500238"/>
    </source>
</evidence>
<keyword evidence="3" id="KW-0804">Transcription</keyword>
<feature type="DNA-binding region" description="H-T-H motif" evidence="4">
    <location>
        <begin position="27"/>
        <end position="46"/>
    </location>
</feature>
<name>A0ABN1HRQ6_9SPHN</name>
<dbReference type="Pfam" id="PF00440">
    <property type="entry name" value="TetR_N"/>
    <property type="match status" value="1"/>
</dbReference>
<dbReference type="Pfam" id="PF13305">
    <property type="entry name" value="TetR_C_33"/>
    <property type="match status" value="1"/>
</dbReference>
<gene>
    <name evidence="6" type="ORF">GCM10009102_12270</name>
</gene>
<dbReference type="SUPFAM" id="SSF46689">
    <property type="entry name" value="Homeodomain-like"/>
    <property type="match status" value="1"/>
</dbReference>
<dbReference type="InterPro" id="IPR009057">
    <property type="entry name" value="Homeodomain-like_sf"/>
</dbReference>
<dbReference type="PROSITE" id="PS50977">
    <property type="entry name" value="HTH_TETR_2"/>
    <property type="match status" value="1"/>
</dbReference>
<keyword evidence="2 4" id="KW-0238">DNA-binding</keyword>
<evidence type="ECO:0000256" key="1">
    <source>
        <dbReference type="ARBA" id="ARBA00023015"/>
    </source>
</evidence>
<keyword evidence="7" id="KW-1185">Reference proteome</keyword>
<organism evidence="6 7">
    <name type="scientific">Sphingomonas insulae</name>
    <dbReference type="NCBI Taxonomy" id="424800"/>
    <lineage>
        <taxon>Bacteria</taxon>
        <taxon>Pseudomonadati</taxon>
        <taxon>Pseudomonadota</taxon>
        <taxon>Alphaproteobacteria</taxon>
        <taxon>Sphingomonadales</taxon>
        <taxon>Sphingomonadaceae</taxon>
        <taxon>Sphingomonas</taxon>
    </lineage>
</organism>
<comment type="caution">
    <text evidence="6">The sequence shown here is derived from an EMBL/GenBank/DDBJ whole genome shotgun (WGS) entry which is preliminary data.</text>
</comment>
<reference evidence="6 7" key="1">
    <citation type="journal article" date="2019" name="Int. J. Syst. Evol. Microbiol.">
        <title>The Global Catalogue of Microorganisms (GCM) 10K type strain sequencing project: providing services to taxonomists for standard genome sequencing and annotation.</title>
        <authorList>
            <consortium name="The Broad Institute Genomics Platform"/>
            <consortium name="The Broad Institute Genome Sequencing Center for Infectious Disease"/>
            <person name="Wu L."/>
            <person name="Ma J."/>
        </authorList>
    </citation>
    <scope>NUCLEOTIDE SEQUENCE [LARGE SCALE GENOMIC DNA]</scope>
    <source>
        <strain evidence="6 7">JCM 14603</strain>
    </source>
</reference>
<dbReference type="InterPro" id="IPR001647">
    <property type="entry name" value="HTH_TetR"/>
</dbReference>
<dbReference type="InterPro" id="IPR036271">
    <property type="entry name" value="Tet_transcr_reg_TetR-rel_C_sf"/>
</dbReference>
<evidence type="ECO:0000256" key="2">
    <source>
        <dbReference type="ARBA" id="ARBA00023125"/>
    </source>
</evidence>